<proteinExistence type="inferred from homology"/>
<sequence length="177" mass="20030">MTADMVRQIEPLVPALRRYARALLRDRSAADDLVQDCLERAIGRWHQRREGGDARAWLFTILHNLAMTRLRRASERPSHLALDDTAEASLSVAASQEDRMRYRDLLAALQQLPDEQRTVLLLVTVEELSYADAAKVLDIPMGTVMSRLSRARERLLRLMSAEPPAAGSARPYLRSVK</sequence>
<dbReference type="GO" id="GO:0006352">
    <property type="term" value="P:DNA-templated transcription initiation"/>
    <property type="evidence" value="ECO:0007669"/>
    <property type="project" value="InterPro"/>
</dbReference>
<evidence type="ECO:0000256" key="4">
    <source>
        <dbReference type="ARBA" id="ARBA00023163"/>
    </source>
</evidence>
<dbReference type="InterPro" id="IPR053866">
    <property type="entry name" value="PhyR_sigma2"/>
</dbReference>
<evidence type="ECO:0000259" key="6">
    <source>
        <dbReference type="Pfam" id="PF22029"/>
    </source>
</evidence>
<dbReference type="CDD" id="cd06171">
    <property type="entry name" value="Sigma70_r4"/>
    <property type="match status" value="1"/>
</dbReference>
<dbReference type="InterPro" id="IPR013325">
    <property type="entry name" value="RNA_pol_sigma_r2"/>
</dbReference>
<dbReference type="Pfam" id="PF22029">
    <property type="entry name" value="PhyR_sigma2"/>
    <property type="match status" value="1"/>
</dbReference>
<feature type="domain" description="RNA polymerase sigma factor 70 region 4 type 2" evidence="5">
    <location>
        <begin position="103"/>
        <end position="155"/>
    </location>
</feature>
<keyword evidence="2" id="KW-0805">Transcription regulation</keyword>
<dbReference type="EMBL" id="PQFZ01000005">
    <property type="protein sequence ID" value="POR52667.1"/>
    <property type="molecule type" value="Genomic_DNA"/>
</dbReference>
<dbReference type="AlphaFoldDB" id="A0A2S4ME11"/>
<dbReference type="SUPFAM" id="SSF88659">
    <property type="entry name" value="Sigma3 and sigma4 domains of RNA polymerase sigma factors"/>
    <property type="match status" value="1"/>
</dbReference>
<dbReference type="GO" id="GO:0003677">
    <property type="term" value="F:DNA binding"/>
    <property type="evidence" value="ECO:0007669"/>
    <property type="project" value="InterPro"/>
</dbReference>
<protein>
    <submittedName>
        <fullName evidence="7">RNA polymerase sigma-70 factor (ECF subfamily)</fullName>
    </submittedName>
</protein>
<dbReference type="PANTHER" id="PTHR43133:SF25">
    <property type="entry name" value="RNA POLYMERASE SIGMA FACTOR RFAY-RELATED"/>
    <property type="match status" value="1"/>
</dbReference>
<evidence type="ECO:0000313" key="8">
    <source>
        <dbReference type="Proteomes" id="UP000236919"/>
    </source>
</evidence>
<dbReference type="Proteomes" id="UP000236919">
    <property type="component" value="Unassembled WGS sequence"/>
</dbReference>
<comment type="similarity">
    <text evidence="1">Belongs to the sigma-70 factor family. ECF subfamily.</text>
</comment>
<dbReference type="InterPro" id="IPR036388">
    <property type="entry name" value="WH-like_DNA-bd_sf"/>
</dbReference>
<evidence type="ECO:0000259" key="5">
    <source>
        <dbReference type="Pfam" id="PF08281"/>
    </source>
</evidence>
<dbReference type="GO" id="GO:0016987">
    <property type="term" value="F:sigma factor activity"/>
    <property type="evidence" value="ECO:0007669"/>
    <property type="project" value="UniProtKB-KW"/>
</dbReference>
<evidence type="ECO:0000313" key="7">
    <source>
        <dbReference type="EMBL" id="POR52667.1"/>
    </source>
</evidence>
<dbReference type="SUPFAM" id="SSF88946">
    <property type="entry name" value="Sigma2 domain of RNA polymerase sigma factors"/>
    <property type="match status" value="1"/>
</dbReference>
<reference evidence="7 8" key="1">
    <citation type="submission" date="2018-01" db="EMBL/GenBank/DDBJ databases">
        <title>Genomic Encyclopedia of Type Strains, Phase III (KMG-III): the genomes of soil and plant-associated and newly described type strains.</title>
        <authorList>
            <person name="Whitman W."/>
        </authorList>
    </citation>
    <scope>NUCLEOTIDE SEQUENCE [LARGE SCALE GENOMIC DNA]</scope>
    <source>
        <strain evidence="7 8">1131</strain>
    </source>
</reference>
<feature type="domain" description="PhyR sigma2" evidence="6">
    <location>
        <begin position="9"/>
        <end position="63"/>
    </location>
</feature>
<evidence type="ECO:0000256" key="2">
    <source>
        <dbReference type="ARBA" id="ARBA00023015"/>
    </source>
</evidence>
<keyword evidence="8" id="KW-1185">Reference proteome</keyword>
<keyword evidence="4" id="KW-0804">Transcription</keyword>
<dbReference type="RefSeq" id="WP_245928195.1">
    <property type="nucleotide sequence ID" value="NZ_PQFZ01000005.1"/>
</dbReference>
<evidence type="ECO:0000256" key="1">
    <source>
        <dbReference type="ARBA" id="ARBA00010641"/>
    </source>
</evidence>
<dbReference type="InterPro" id="IPR013324">
    <property type="entry name" value="RNA_pol_sigma_r3/r4-like"/>
</dbReference>
<dbReference type="InterPro" id="IPR013249">
    <property type="entry name" value="RNA_pol_sigma70_r4_t2"/>
</dbReference>
<evidence type="ECO:0000256" key="3">
    <source>
        <dbReference type="ARBA" id="ARBA00023082"/>
    </source>
</evidence>
<gene>
    <name evidence="7" type="ORF">CYD53_105332</name>
</gene>
<dbReference type="NCBIfam" id="TIGR02937">
    <property type="entry name" value="sigma70-ECF"/>
    <property type="match status" value="1"/>
</dbReference>
<accession>A0A2S4ME11</accession>
<comment type="caution">
    <text evidence="7">The sequence shown here is derived from an EMBL/GenBank/DDBJ whole genome shotgun (WGS) entry which is preliminary data.</text>
</comment>
<dbReference type="Gene3D" id="1.10.10.10">
    <property type="entry name" value="Winged helix-like DNA-binding domain superfamily/Winged helix DNA-binding domain"/>
    <property type="match status" value="1"/>
</dbReference>
<dbReference type="PANTHER" id="PTHR43133">
    <property type="entry name" value="RNA POLYMERASE ECF-TYPE SIGMA FACTO"/>
    <property type="match status" value="1"/>
</dbReference>
<dbReference type="Pfam" id="PF08281">
    <property type="entry name" value="Sigma70_r4_2"/>
    <property type="match status" value="1"/>
</dbReference>
<organism evidence="7 8">
    <name type="scientific">Bosea psychrotolerans</name>
    <dbReference type="NCBI Taxonomy" id="1871628"/>
    <lineage>
        <taxon>Bacteria</taxon>
        <taxon>Pseudomonadati</taxon>
        <taxon>Pseudomonadota</taxon>
        <taxon>Alphaproteobacteria</taxon>
        <taxon>Hyphomicrobiales</taxon>
        <taxon>Boseaceae</taxon>
        <taxon>Bosea</taxon>
    </lineage>
</organism>
<dbReference type="InterPro" id="IPR039425">
    <property type="entry name" value="RNA_pol_sigma-70-like"/>
</dbReference>
<name>A0A2S4ME11_9HYPH</name>
<keyword evidence="3" id="KW-0731">Sigma factor</keyword>
<dbReference type="InterPro" id="IPR014284">
    <property type="entry name" value="RNA_pol_sigma-70_dom"/>
</dbReference>
<dbReference type="Gene3D" id="1.10.1740.10">
    <property type="match status" value="1"/>
</dbReference>